<feature type="compositionally biased region" description="Basic and acidic residues" evidence="1">
    <location>
        <begin position="173"/>
        <end position="191"/>
    </location>
</feature>
<evidence type="ECO:0000313" key="2">
    <source>
        <dbReference type="EMBL" id="KAK1609761.1"/>
    </source>
</evidence>
<protein>
    <recommendedName>
        <fullName evidence="4">FRIGIDA-like protein</fullName>
    </recommendedName>
</protein>
<evidence type="ECO:0000256" key="1">
    <source>
        <dbReference type="SAM" id="MobiDB-lite"/>
    </source>
</evidence>
<sequence>MAAADLGTAEWERSKITNQDINLLKKLGISKKPKACASLVKKATQPLQWGIGDDEEEVPASDVAARTSTPHTLVASETPVEGEETSPPQQNIGAATPPSSPLVPSPKRARIETIPEPTLQLSSSSNPLLDDPMMKELFRIGAQFIGYRDYASKTKEKLAEVNERANTLAQKLEQSEEARKKAESDAAKLGKAKADAAGVEDLRKRLHDAETSLSEHITAQSAREEAILKRLRTQNRRFVVNKTSQEFELEDPDNDPLLDVVSFLEFHGTEAREGIDQARTGLSRLFPYFFPKKKEPATFLALAKCFNPPEDLGLKMRQENLKVAVESTVALVADSQQTIDWAKVGDTEQIEQTKWRSLIKAAKPNSKKILSYFGIKPSSTPSSSKPEV</sequence>
<organism evidence="2 3">
    <name type="scientific">Lolium multiflorum</name>
    <name type="common">Italian ryegrass</name>
    <name type="synonym">Lolium perenne subsp. multiflorum</name>
    <dbReference type="NCBI Taxonomy" id="4521"/>
    <lineage>
        <taxon>Eukaryota</taxon>
        <taxon>Viridiplantae</taxon>
        <taxon>Streptophyta</taxon>
        <taxon>Embryophyta</taxon>
        <taxon>Tracheophyta</taxon>
        <taxon>Spermatophyta</taxon>
        <taxon>Magnoliopsida</taxon>
        <taxon>Liliopsida</taxon>
        <taxon>Poales</taxon>
        <taxon>Poaceae</taxon>
        <taxon>BOP clade</taxon>
        <taxon>Pooideae</taxon>
        <taxon>Poodae</taxon>
        <taxon>Poeae</taxon>
        <taxon>Poeae Chloroplast Group 2 (Poeae type)</taxon>
        <taxon>Loliodinae</taxon>
        <taxon>Loliinae</taxon>
        <taxon>Lolium</taxon>
    </lineage>
</organism>
<evidence type="ECO:0000313" key="3">
    <source>
        <dbReference type="Proteomes" id="UP001231189"/>
    </source>
</evidence>
<proteinExistence type="predicted"/>
<reference evidence="2" key="1">
    <citation type="submission" date="2023-07" db="EMBL/GenBank/DDBJ databases">
        <title>A chromosome-level genome assembly of Lolium multiflorum.</title>
        <authorList>
            <person name="Chen Y."/>
            <person name="Copetti D."/>
            <person name="Kolliker R."/>
            <person name="Studer B."/>
        </authorList>
    </citation>
    <scope>NUCLEOTIDE SEQUENCE</scope>
    <source>
        <strain evidence="2">02402/16</strain>
        <tissue evidence="2">Leaf</tissue>
    </source>
</reference>
<dbReference type="AlphaFoldDB" id="A0AAD8QX16"/>
<accession>A0AAD8QX16</accession>
<keyword evidence="3" id="KW-1185">Reference proteome</keyword>
<gene>
    <name evidence="2" type="ORF">QYE76_033434</name>
</gene>
<name>A0AAD8QX16_LOLMU</name>
<feature type="region of interest" description="Disordered" evidence="1">
    <location>
        <begin position="50"/>
        <end position="128"/>
    </location>
</feature>
<feature type="compositionally biased region" description="Low complexity" evidence="1">
    <location>
        <begin position="119"/>
        <end position="128"/>
    </location>
</feature>
<evidence type="ECO:0008006" key="4">
    <source>
        <dbReference type="Google" id="ProtNLM"/>
    </source>
</evidence>
<comment type="caution">
    <text evidence="2">The sequence shown here is derived from an EMBL/GenBank/DDBJ whole genome shotgun (WGS) entry which is preliminary data.</text>
</comment>
<feature type="region of interest" description="Disordered" evidence="1">
    <location>
        <begin position="172"/>
        <end position="191"/>
    </location>
</feature>
<dbReference type="EMBL" id="JAUUTY010000007">
    <property type="protein sequence ID" value="KAK1609761.1"/>
    <property type="molecule type" value="Genomic_DNA"/>
</dbReference>
<dbReference type="Proteomes" id="UP001231189">
    <property type="component" value="Unassembled WGS sequence"/>
</dbReference>